<keyword evidence="2" id="KW-1185">Reference proteome</keyword>
<dbReference type="eggNOG" id="arCOG08607">
    <property type="taxonomic scope" value="Archaea"/>
</dbReference>
<gene>
    <name evidence="1" type="ordered locus">TK1159</name>
</gene>
<organism evidence="1 2">
    <name type="scientific">Thermococcus kodakarensis (strain ATCC BAA-918 / JCM 12380 / KOD1)</name>
    <name type="common">Pyrococcus kodakaraensis (strain KOD1)</name>
    <dbReference type="NCBI Taxonomy" id="69014"/>
    <lineage>
        <taxon>Archaea</taxon>
        <taxon>Methanobacteriati</taxon>
        <taxon>Methanobacteriota</taxon>
        <taxon>Thermococci</taxon>
        <taxon>Thermococcales</taxon>
        <taxon>Thermococcaceae</taxon>
        <taxon>Thermococcus</taxon>
    </lineage>
</organism>
<dbReference type="KEGG" id="tko:TK1159"/>
<dbReference type="EMBL" id="AP006878">
    <property type="protein sequence ID" value="BAD85348.1"/>
    <property type="molecule type" value="Genomic_DNA"/>
</dbReference>
<dbReference type="EnsemblBacteria" id="BAD85348">
    <property type="protein sequence ID" value="BAD85348"/>
    <property type="gene ID" value="TK1159"/>
</dbReference>
<evidence type="ECO:0000313" key="1">
    <source>
        <dbReference type="EMBL" id="BAD85348.1"/>
    </source>
</evidence>
<dbReference type="Proteomes" id="UP000000536">
    <property type="component" value="Chromosome"/>
</dbReference>
<proteinExistence type="predicted"/>
<reference evidence="1 2" key="1">
    <citation type="journal article" date="2005" name="Genome Res.">
        <title>Complete genome sequence of the hyperthermophilic archaeon Thermococcus kodakaraensis KOD1 and comparison with Pyrococcus genomes.</title>
        <authorList>
            <person name="Fukui T."/>
            <person name="Atomi H."/>
            <person name="Kanai T."/>
            <person name="Matsumi R."/>
            <person name="Fujiwara S."/>
            <person name="Imanaka T."/>
        </authorList>
    </citation>
    <scope>NUCLEOTIDE SEQUENCE [LARGE SCALE GENOMIC DNA]</scope>
    <source>
        <strain evidence="2">ATCC BAA-918 / JCM 12380 / KOD1</strain>
    </source>
</reference>
<evidence type="ECO:0000313" key="2">
    <source>
        <dbReference type="Proteomes" id="UP000000536"/>
    </source>
</evidence>
<dbReference type="RefSeq" id="WP_011250110.1">
    <property type="nucleotide sequence ID" value="NC_006624.1"/>
</dbReference>
<protein>
    <submittedName>
        <fullName evidence="1">Uncharacterized protein</fullName>
    </submittedName>
</protein>
<sequence length="49" mass="5774">MLARIVYYRTDSLPEEVIVVTNDPGKAEEIARKKMRDFRAVDYEVEWVA</sequence>
<dbReference type="HOGENOM" id="CLU_210078_0_0_2"/>
<dbReference type="OrthoDB" id="91593at2157"/>
<dbReference type="AlphaFoldDB" id="Q5JE96"/>
<name>Q5JE96_THEKO</name>
<dbReference type="GeneID" id="78447674"/>
<dbReference type="InParanoid" id="Q5JE96"/>
<accession>Q5JE96</accession>
<dbReference type="STRING" id="69014.TK1159"/>
<dbReference type="PATRIC" id="fig|69014.16.peg.1135"/>